<dbReference type="SUPFAM" id="SSF55785">
    <property type="entry name" value="PYP-like sensor domain (PAS domain)"/>
    <property type="match status" value="1"/>
</dbReference>
<keyword evidence="4" id="KW-1133">Transmembrane helix</keyword>
<dbReference type="InterPro" id="IPR035965">
    <property type="entry name" value="PAS-like_dom_sf"/>
</dbReference>
<keyword evidence="7" id="KW-0614">Plasmid</keyword>
<dbReference type="EMBL" id="KM659091">
    <property type="protein sequence ID" value="AJW29910.1"/>
    <property type="molecule type" value="Genomic_DNA"/>
</dbReference>
<feature type="domain" description="PAC" evidence="6">
    <location>
        <begin position="391"/>
        <end position="447"/>
    </location>
</feature>
<dbReference type="PANTHER" id="PTHR43065">
    <property type="entry name" value="SENSOR HISTIDINE KINASE"/>
    <property type="match status" value="1"/>
</dbReference>
<dbReference type="SUPFAM" id="SSF55874">
    <property type="entry name" value="ATPase domain of HSP90 chaperone/DNA topoisomerase II/histidine kinase"/>
    <property type="match status" value="1"/>
</dbReference>
<dbReference type="Pfam" id="PF08448">
    <property type="entry name" value="PAS_4"/>
    <property type="match status" value="1"/>
</dbReference>
<keyword evidence="4" id="KW-0812">Transmembrane</keyword>
<proteinExistence type="predicted"/>
<dbReference type="CDD" id="cd00082">
    <property type="entry name" value="HisKA"/>
    <property type="match status" value="1"/>
</dbReference>
<protein>
    <recommendedName>
        <fullName evidence="2">histidine kinase</fullName>
        <ecNumber evidence="2">2.7.13.3</ecNumber>
    </recommendedName>
</protein>
<feature type="transmembrane region" description="Helical" evidence="4">
    <location>
        <begin position="281"/>
        <end position="307"/>
    </location>
</feature>
<dbReference type="InterPro" id="IPR036890">
    <property type="entry name" value="HATPase_C_sf"/>
</dbReference>
<evidence type="ECO:0000259" key="6">
    <source>
        <dbReference type="PROSITE" id="PS50113"/>
    </source>
</evidence>
<dbReference type="Pfam" id="PF02518">
    <property type="entry name" value="HATPase_c"/>
    <property type="match status" value="1"/>
</dbReference>
<keyword evidence="3" id="KW-0597">Phosphoprotein</keyword>
<dbReference type="SMART" id="SM00388">
    <property type="entry name" value="HisKA"/>
    <property type="match status" value="1"/>
</dbReference>
<dbReference type="Gene3D" id="3.30.565.10">
    <property type="entry name" value="Histidine kinase-like ATPase, C-terminal domain"/>
    <property type="match status" value="1"/>
</dbReference>
<dbReference type="InterPro" id="IPR013656">
    <property type="entry name" value="PAS_4"/>
</dbReference>
<dbReference type="PANTHER" id="PTHR43065:SF42">
    <property type="entry name" value="TWO-COMPONENT SENSOR PPRA"/>
    <property type="match status" value="1"/>
</dbReference>
<dbReference type="InterPro" id="IPR003661">
    <property type="entry name" value="HisK_dim/P_dom"/>
</dbReference>
<evidence type="ECO:0000256" key="1">
    <source>
        <dbReference type="ARBA" id="ARBA00000085"/>
    </source>
</evidence>
<dbReference type="InterPro" id="IPR004358">
    <property type="entry name" value="Sig_transdc_His_kin-like_C"/>
</dbReference>
<evidence type="ECO:0000259" key="5">
    <source>
        <dbReference type="PROSITE" id="PS50109"/>
    </source>
</evidence>
<evidence type="ECO:0000256" key="3">
    <source>
        <dbReference type="ARBA" id="ARBA00022553"/>
    </source>
</evidence>
<dbReference type="SUPFAM" id="SSF47384">
    <property type="entry name" value="Homodimeric domain of signal transducing histidine kinase"/>
    <property type="match status" value="1"/>
</dbReference>
<name>A0A0D5A0S6_9HYPH</name>
<evidence type="ECO:0000313" key="7">
    <source>
        <dbReference type="EMBL" id="AJW29910.1"/>
    </source>
</evidence>
<accession>A0A0D5A0S6</accession>
<dbReference type="RefSeq" id="WP_181377269.1">
    <property type="nucleotide sequence ID" value="NZ_KM659091.1"/>
</dbReference>
<dbReference type="CDD" id="cd12914">
    <property type="entry name" value="PDC1_DGC_like"/>
    <property type="match status" value="1"/>
</dbReference>
<feature type="transmembrane region" description="Helical" evidence="4">
    <location>
        <begin position="12"/>
        <end position="35"/>
    </location>
</feature>
<sequence length="684" mass="74376">MERLTKIDRNTIGAYWLAAIFVMVVASFGAATIVYRDYNNRIEDAGQRAMSLAQALAEHTTQIFAKLEALGRAVIEDRTDKIVEDDLLSEVMRRRAAAEPAALGIAIIDRTGKVQASGLNNYHVGRDLSASQDFKVLSAEHAPDFYITKPYQSDLSIPGDFSGWTMSYTRRMNDADGNFNGYVLIVVDETYLYGFYNRIDEQPGMVVGLMGDDGVIRVSNVPAVIGQNVAAYIPEQLAAGRGVRINPSVRTGIERIFAYYRSSAAPLLAYVGLPTGPIYKAWLTASMVTGSALAALYAAIIAIGVILGKYMRSKSSLVRVLIETADQKREKEFLELIVNTGGVLMAVTDGEGRLVVTNQAMRDLFPETAGTKSEKGAISRALGESLTQIIDNMPWQAVRDVELADGRKRGLSWSVSPIRDASGNIRNLVAVGLDITERRDAELAIYQSGKLVTLGEVATGIAHEINQPLATLAMAVDNLQARVLQGNLDQSMIVESLEMAAGQIDRAANIVRHMRIYGHRSDGARRPLDPADALDGVLTIVGTQIENDGIEIRRHYRADQFLVLGDLILVEQIVLNLLLNARDAILDSRISDEEAANAHITISIEHADNDMICIVVADSGPGIAPANLHRLFEPFFTTKAVGKGTGLGLSLGYGMARDMGGRLEARNGTEGAEFRLILQNARSK</sequence>
<dbReference type="InterPro" id="IPR036097">
    <property type="entry name" value="HisK_dim/P_sf"/>
</dbReference>
<dbReference type="PROSITE" id="PS50113">
    <property type="entry name" value="PAC"/>
    <property type="match status" value="1"/>
</dbReference>
<dbReference type="GO" id="GO:0000155">
    <property type="term" value="F:phosphorelay sensor kinase activity"/>
    <property type="evidence" value="ECO:0007669"/>
    <property type="project" value="InterPro"/>
</dbReference>
<evidence type="ECO:0000256" key="2">
    <source>
        <dbReference type="ARBA" id="ARBA00012438"/>
    </source>
</evidence>
<dbReference type="NCBIfam" id="TIGR00229">
    <property type="entry name" value="sensory_box"/>
    <property type="match status" value="1"/>
</dbReference>
<dbReference type="CDD" id="cd12915">
    <property type="entry name" value="PDC2_DGC_like"/>
    <property type="match status" value="1"/>
</dbReference>
<dbReference type="EC" id="2.7.13.3" evidence="2"/>
<gene>
    <name evidence="7" type="ORF">pLM19O1_p40</name>
</gene>
<reference evidence="7" key="1">
    <citation type="submission" date="2014-09" db="EMBL/GenBank/DDBJ databases">
        <title>The mobilome of the heavy metals and metalloids hypertolerant bacteria from the Lubin copper mine (Poland).</title>
        <authorList>
            <person name="Dziewit L."/>
            <person name="Bartosik D."/>
        </authorList>
    </citation>
    <scope>NUCLEOTIDE SEQUENCE</scope>
    <source>
        <plasmid evidence="7">pLM19O1</plasmid>
    </source>
</reference>
<dbReference type="PROSITE" id="PS50109">
    <property type="entry name" value="HIS_KIN"/>
    <property type="match status" value="1"/>
</dbReference>
<dbReference type="InterPro" id="IPR000014">
    <property type="entry name" value="PAS"/>
</dbReference>
<dbReference type="PRINTS" id="PR00344">
    <property type="entry name" value="BCTRLSENSOR"/>
</dbReference>
<keyword evidence="7" id="KW-0808">Transferase</keyword>
<keyword evidence="7" id="KW-0418">Kinase</keyword>
<dbReference type="AlphaFoldDB" id="A0A0D5A0S6"/>
<dbReference type="Gene3D" id="3.30.450.20">
    <property type="entry name" value="PAS domain"/>
    <property type="match status" value="3"/>
</dbReference>
<dbReference type="InterPro" id="IPR005467">
    <property type="entry name" value="His_kinase_dom"/>
</dbReference>
<keyword evidence="4" id="KW-0472">Membrane</keyword>
<dbReference type="Gene3D" id="1.10.287.130">
    <property type="match status" value="1"/>
</dbReference>
<evidence type="ECO:0000256" key="4">
    <source>
        <dbReference type="SAM" id="Phobius"/>
    </source>
</evidence>
<geneLocation type="plasmid" evidence="7">
    <name>pLM19O1</name>
</geneLocation>
<organism evidence="7">
    <name type="scientific">Ochrobactrum sp. LM19</name>
    <dbReference type="NCBI Taxonomy" id="1449781"/>
    <lineage>
        <taxon>Bacteria</taxon>
        <taxon>Pseudomonadati</taxon>
        <taxon>Pseudomonadota</taxon>
        <taxon>Alphaproteobacteria</taxon>
        <taxon>Hyphomicrobiales</taxon>
        <taxon>Brucellaceae</taxon>
        <taxon>Brucella/Ochrobactrum group</taxon>
        <taxon>Ochrobactrum</taxon>
    </lineage>
</organism>
<dbReference type="SMART" id="SM00387">
    <property type="entry name" value="HATPase_c"/>
    <property type="match status" value="1"/>
</dbReference>
<dbReference type="InterPro" id="IPR003594">
    <property type="entry name" value="HATPase_dom"/>
</dbReference>
<dbReference type="InterPro" id="IPR000700">
    <property type="entry name" value="PAS-assoc_C"/>
</dbReference>
<comment type="catalytic activity">
    <reaction evidence="1">
        <text>ATP + protein L-histidine = ADP + protein N-phospho-L-histidine.</text>
        <dbReference type="EC" id="2.7.13.3"/>
    </reaction>
</comment>
<feature type="domain" description="Histidine kinase" evidence="5">
    <location>
        <begin position="460"/>
        <end position="682"/>
    </location>
</feature>